<feature type="chain" id="PRO_5035885716" description="Bifunctional inhibitor/plant lipid transfer protein/seed storage helical domain-containing protein" evidence="5">
    <location>
        <begin position="26"/>
        <end position="137"/>
    </location>
</feature>
<feature type="domain" description="Bifunctional inhibitor/plant lipid transfer protein/seed storage helical" evidence="6">
    <location>
        <begin position="32"/>
        <end position="114"/>
    </location>
</feature>
<reference evidence="7" key="1">
    <citation type="submission" date="2020-05" db="EMBL/GenBank/DDBJ databases">
        <title>WGS assembly of Panicum virgatum.</title>
        <authorList>
            <person name="Lovell J.T."/>
            <person name="Jenkins J."/>
            <person name="Shu S."/>
            <person name="Juenger T.E."/>
            <person name="Schmutz J."/>
        </authorList>
    </citation>
    <scope>NUCLEOTIDE SEQUENCE</scope>
    <source>
        <strain evidence="7">AP13</strain>
    </source>
</reference>
<dbReference type="Pfam" id="PF14368">
    <property type="entry name" value="LTP_2"/>
    <property type="match status" value="1"/>
</dbReference>
<accession>A0A8T0VPS5</accession>
<dbReference type="Gene3D" id="1.10.110.10">
    <property type="entry name" value="Plant lipid-transfer and hydrophobic proteins"/>
    <property type="match status" value="1"/>
</dbReference>
<evidence type="ECO:0000313" key="7">
    <source>
        <dbReference type="EMBL" id="KAG2638831.1"/>
    </source>
</evidence>
<keyword evidence="2 5" id="KW-0732">Signal</keyword>
<gene>
    <name evidence="7" type="ORF">PVAP13_2NG639602</name>
</gene>
<evidence type="ECO:0000256" key="5">
    <source>
        <dbReference type="SAM" id="SignalP"/>
    </source>
</evidence>
<sequence length="137" mass="13716">MATPPAISFLAVAVALMAVLQPAATNPPPPPAPPATGAPTTCMWILANLGSCLPFLSTGTSLAGPPASCCGSLRAISTSPASICLCHLIGGEVNQLTHTNIDPVRLAILPLVCLALIPPELPYMCFVGPVPPISGGA</sequence>
<dbReference type="InterPro" id="IPR036312">
    <property type="entry name" value="Bifun_inhib/LTP/seed_sf"/>
</dbReference>
<dbReference type="EMBL" id="CM029040">
    <property type="protein sequence ID" value="KAG2638831.1"/>
    <property type="molecule type" value="Genomic_DNA"/>
</dbReference>
<dbReference type="InterPro" id="IPR043325">
    <property type="entry name" value="LTSS"/>
</dbReference>
<evidence type="ECO:0000256" key="4">
    <source>
        <dbReference type="ARBA" id="ARBA00023180"/>
    </source>
</evidence>
<evidence type="ECO:0000256" key="3">
    <source>
        <dbReference type="ARBA" id="ARBA00023157"/>
    </source>
</evidence>
<evidence type="ECO:0000313" key="8">
    <source>
        <dbReference type="Proteomes" id="UP000823388"/>
    </source>
</evidence>
<proteinExistence type="inferred from homology"/>
<comment type="caution">
    <text evidence="7">The sequence shown here is derived from an EMBL/GenBank/DDBJ whole genome shotgun (WGS) entry which is preliminary data.</text>
</comment>
<dbReference type="CDD" id="cd00010">
    <property type="entry name" value="AAI_LTSS"/>
    <property type="match status" value="1"/>
</dbReference>
<keyword evidence="4" id="KW-0325">Glycoprotein</keyword>
<organism evidence="7 8">
    <name type="scientific">Panicum virgatum</name>
    <name type="common">Blackwell switchgrass</name>
    <dbReference type="NCBI Taxonomy" id="38727"/>
    <lineage>
        <taxon>Eukaryota</taxon>
        <taxon>Viridiplantae</taxon>
        <taxon>Streptophyta</taxon>
        <taxon>Embryophyta</taxon>
        <taxon>Tracheophyta</taxon>
        <taxon>Spermatophyta</taxon>
        <taxon>Magnoliopsida</taxon>
        <taxon>Liliopsida</taxon>
        <taxon>Poales</taxon>
        <taxon>Poaceae</taxon>
        <taxon>PACMAD clade</taxon>
        <taxon>Panicoideae</taxon>
        <taxon>Panicodae</taxon>
        <taxon>Paniceae</taxon>
        <taxon>Panicinae</taxon>
        <taxon>Panicum</taxon>
        <taxon>Panicum sect. Hiantes</taxon>
    </lineage>
</organism>
<dbReference type="InterPro" id="IPR016140">
    <property type="entry name" value="Bifunc_inhib/LTP/seed_store"/>
</dbReference>
<evidence type="ECO:0000259" key="6">
    <source>
        <dbReference type="Pfam" id="PF14368"/>
    </source>
</evidence>
<dbReference type="PANTHER" id="PTHR33044">
    <property type="entry name" value="BIFUNCTIONAL INHIBITOR/LIPID-TRANSFER PROTEIN/SEED STORAGE 2S ALBUMIN SUPERFAMILY PROTEIN-RELATED"/>
    <property type="match status" value="1"/>
</dbReference>
<evidence type="ECO:0000256" key="2">
    <source>
        <dbReference type="ARBA" id="ARBA00022729"/>
    </source>
</evidence>
<comment type="similarity">
    <text evidence="1">Belongs to the plant LTP family.</text>
</comment>
<dbReference type="Proteomes" id="UP000823388">
    <property type="component" value="Chromosome 2N"/>
</dbReference>
<name>A0A8T0VPS5_PANVG</name>
<evidence type="ECO:0000256" key="1">
    <source>
        <dbReference type="ARBA" id="ARBA00009748"/>
    </source>
</evidence>
<keyword evidence="3" id="KW-1015">Disulfide bond</keyword>
<dbReference type="AlphaFoldDB" id="A0A8T0VPS5"/>
<protein>
    <recommendedName>
        <fullName evidence="6">Bifunctional inhibitor/plant lipid transfer protein/seed storage helical domain-containing protein</fullName>
    </recommendedName>
</protein>
<dbReference type="OrthoDB" id="679615at2759"/>
<feature type="signal peptide" evidence="5">
    <location>
        <begin position="1"/>
        <end position="25"/>
    </location>
</feature>
<keyword evidence="8" id="KW-1185">Reference proteome</keyword>
<dbReference type="SUPFAM" id="SSF47699">
    <property type="entry name" value="Bifunctional inhibitor/lipid-transfer protein/seed storage 2S albumin"/>
    <property type="match status" value="1"/>
</dbReference>